<dbReference type="OrthoDB" id="408095at2759"/>
<sequence>MRFHRSLQSKVCPDAVLEKAKGKRYNQKLIGKLFEQWLSAKEDWMQSSIVANQSKTMSQKKRGRYCMLEVKTLRSRFGAGIAKQLREEKKALEEGKSADDPIIYWMQHPDIKSEDYELVRIFDSMVFEDETNEEMSMAVTARGDLNSQQSREVLSAAMGPYMTQFQNAGVGLASAPAGNGDHQPPPPKEKKKPPLARQIATKISAGSARLTEVMAWRAKVQDCTTMSSNLLNGFLAELDSRKTSIENTKSNLETIYAKTLGKPEKEIMDNQALLEDIQKNIAAVDASFTSFNGTVKSIKQSIDTQLNWNGMIYTYYIYYYIYIYKREGERKRERER</sequence>
<keyword evidence="5" id="KW-1185">Reference proteome</keyword>
<dbReference type="Proteomes" id="UP001152797">
    <property type="component" value="Unassembled WGS sequence"/>
</dbReference>
<evidence type="ECO:0000256" key="2">
    <source>
        <dbReference type="SAM" id="Phobius"/>
    </source>
</evidence>
<dbReference type="AlphaFoldDB" id="A0A9P1DRE9"/>
<keyword evidence="2" id="KW-0472">Membrane</keyword>
<name>A0A9P1DRE9_9DINO</name>
<reference evidence="4 5" key="2">
    <citation type="submission" date="2024-05" db="EMBL/GenBank/DDBJ databases">
        <authorList>
            <person name="Chen Y."/>
            <person name="Shah S."/>
            <person name="Dougan E. K."/>
            <person name="Thang M."/>
            <person name="Chan C."/>
        </authorList>
    </citation>
    <scope>NUCLEOTIDE SEQUENCE [LARGE SCALE GENOMIC DNA]</scope>
</reference>
<evidence type="ECO:0000256" key="1">
    <source>
        <dbReference type="SAM" id="MobiDB-lite"/>
    </source>
</evidence>
<proteinExistence type="predicted"/>
<protein>
    <submittedName>
        <fullName evidence="3">Uncharacterized protein</fullName>
    </submittedName>
</protein>
<reference evidence="3" key="1">
    <citation type="submission" date="2022-10" db="EMBL/GenBank/DDBJ databases">
        <authorList>
            <person name="Chen Y."/>
            <person name="Dougan E. K."/>
            <person name="Chan C."/>
            <person name="Rhodes N."/>
            <person name="Thang M."/>
        </authorList>
    </citation>
    <scope>NUCLEOTIDE SEQUENCE</scope>
</reference>
<dbReference type="EMBL" id="CAMXCT010006201">
    <property type="protein sequence ID" value="CAI4014131.1"/>
    <property type="molecule type" value="Genomic_DNA"/>
</dbReference>
<dbReference type="EMBL" id="CAMXCT030006201">
    <property type="protein sequence ID" value="CAL4801443.1"/>
    <property type="molecule type" value="Genomic_DNA"/>
</dbReference>
<comment type="caution">
    <text evidence="3">The sequence shown here is derived from an EMBL/GenBank/DDBJ whole genome shotgun (WGS) entry which is preliminary data.</text>
</comment>
<evidence type="ECO:0000313" key="3">
    <source>
        <dbReference type="EMBL" id="CAI4014131.1"/>
    </source>
</evidence>
<feature type="transmembrane region" description="Helical" evidence="2">
    <location>
        <begin position="306"/>
        <end position="324"/>
    </location>
</feature>
<keyword evidence="2" id="KW-0812">Transmembrane</keyword>
<evidence type="ECO:0000313" key="5">
    <source>
        <dbReference type="Proteomes" id="UP001152797"/>
    </source>
</evidence>
<accession>A0A9P1DRE9</accession>
<dbReference type="EMBL" id="CAMXCT020006201">
    <property type="protein sequence ID" value="CAL1167506.1"/>
    <property type="molecule type" value="Genomic_DNA"/>
</dbReference>
<keyword evidence="2" id="KW-1133">Transmembrane helix</keyword>
<evidence type="ECO:0000313" key="4">
    <source>
        <dbReference type="EMBL" id="CAL4801443.1"/>
    </source>
</evidence>
<gene>
    <name evidence="3" type="ORF">C1SCF055_LOCUS39055</name>
</gene>
<organism evidence="3">
    <name type="scientific">Cladocopium goreaui</name>
    <dbReference type="NCBI Taxonomy" id="2562237"/>
    <lineage>
        <taxon>Eukaryota</taxon>
        <taxon>Sar</taxon>
        <taxon>Alveolata</taxon>
        <taxon>Dinophyceae</taxon>
        <taxon>Suessiales</taxon>
        <taxon>Symbiodiniaceae</taxon>
        <taxon>Cladocopium</taxon>
    </lineage>
</organism>
<feature type="region of interest" description="Disordered" evidence="1">
    <location>
        <begin position="172"/>
        <end position="195"/>
    </location>
</feature>